<dbReference type="Proteomes" id="UP000814140">
    <property type="component" value="Unassembled WGS sequence"/>
</dbReference>
<reference evidence="1" key="2">
    <citation type="journal article" date="2022" name="New Phytol.">
        <title>Evolutionary transition to the ectomycorrhizal habit in the genomes of a hyperdiverse lineage of mushroom-forming fungi.</title>
        <authorList>
            <person name="Looney B."/>
            <person name="Miyauchi S."/>
            <person name="Morin E."/>
            <person name="Drula E."/>
            <person name="Courty P.E."/>
            <person name="Kohler A."/>
            <person name="Kuo A."/>
            <person name="LaButti K."/>
            <person name="Pangilinan J."/>
            <person name="Lipzen A."/>
            <person name="Riley R."/>
            <person name="Andreopoulos W."/>
            <person name="He G."/>
            <person name="Johnson J."/>
            <person name="Nolan M."/>
            <person name="Tritt A."/>
            <person name="Barry K.W."/>
            <person name="Grigoriev I.V."/>
            <person name="Nagy L.G."/>
            <person name="Hibbett D."/>
            <person name="Henrissat B."/>
            <person name="Matheny P.B."/>
            <person name="Labbe J."/>
            <person name="Martin F.M."/>
        </authorList>
    </citation>
    <scope>NUCLEOTIDE SEQUENCE</scope>
    <source>
        <strain evidence="1">HHB10654</strain>
    </source>
</reference>
<comment type="caution">
    <text evidence="1">The sequence shown here is derived from an EMBL/GenBank/DDBJ whole genome shotgun (WGS) entry which is preliminary data.</text>
</comment>
<accession>A0ACB8T6C6</accession>
<dbReference type="EMBL" id="MU277200">
    <property type="protein sequence ID" value="KAI0064027.1"/>
    <property type="molecule type" value="Genomic_DNA"/>
</dbReference>
<sequence>MSSAATVSGPSSTDRALVLPEILARVFGALDAQSNVSNAVVCKTWSEAALDELWRDVRRLERLVRLLIPPPNLLTSDETPEQDVVSLVPSPAQWARFNTYARRVRTLGGDEDDDPFSTDPFVRWDALETIAIHRPSLAVLPNLQCLRWFHGRRLAPIFFSPTVTTFHFDLAPSIGYSDIVLGQTIVSRMPGITRLRCFRDETVEPSEDLIRILIDGLPQLQDLSLPTQFFTADTFLRLSKLPNLRILSFDVWQKFRDLEPGEEPPAQTPAWTGCFDKFDASELAESAFPALQDLSLYLDVPHAIEFFNHRHFPAAQLRNLYYQSDAIVSPSLCTLYLDALKSRFSELRMLVLKLSGSRMLTAADIETEQDLKTPYTLDSIRPIVAWQSLTTFTLSTVHPLALTDADALELALGLPALEDLDLNCAPLQHAAPPLTFAALFHFAAHCRRLHTLALYLDPNAQLDPSDEGQDTAFAALRTLILGPAPIEERSVEHAALYISRAVTRETQLCMGSSAREHLLEWNVVKPQLGTWNQVALSAKWMLVARKDEARRLGR</sequence>
<gene>
    <name evidence="1" type="ORF">BV25DRAFT_1823528</name>
</gene>
<proteinExistence type="predicted"/>
<keyword evidence="2" id="KW-1185">Reference proteome</keyword>
<name>A0ACB8T6C6_9AGAM</name>
<evidence type="ECO:0000313" key="2">
    <source>
        <dbReference type="Proteomes" id="UP000814140"/>
    </source>
</evidence>
<organism evidence="1 2">
    <name type="scientific">Artomyces pyxidatus</name>
    <dbReference type="NCBI Taxonomy" id="48021"/>
    <lineage>
        <taxon>Eukaryota</taxon>
        <taxon>Fungi</taxon>
        <taxon>Dikarya</taxon>
        <taxon>Basidiomycota</taxon>
        <taxon>Agaricomycotina</taxon>
        <taxon>Agaricomycetes</taxon>
        <taxon>Russulales</taxon>
        <taxon>Auriscalpiaceae</taxon>
        <taxon>Artomyces</taxon>
    </lineage>
</organism>
<reference evidence="1" key="1">
    <citation type="submission" date="2021-03" db="EMBL/GenBank/DDBJ databases">
        <authorList>
            <consortium name="DOE Joint Genome Institute"/>
            <person name="Ahrendt S."/>
            <person name="Looney B.P."/>
            <person name="Miyauchi S."/>
            <person name="Morin E."/>
            <person name="Drula E."/>
            <person name="Courty P.E."/>
            <person name="Chicoki N."/>
            <person name="Fauchery L."/>
            <person name="Kohler A."/>
            <person name="Kuo A."/>
            <person name="Labutti K."/>
            <person name="Pangilinan J."/>
            <person name="Lipzen A."/>
            <person name="Riley R."/>
            <person name="Andreopoulos W."/>
            <person name="He G."/>
            <person name="Johnson J."/>
            <person name="Barry K.W."/>
            <person name="Grigoriev I.V."/>
            <person name="Nagy L."/>
            <person name="Hibbett D."/>
            <person name="Henrissat B."/>
            <person name="Matheny P.B."/>
            <person name="Labbe J."/>
            <person name="Martin F."/>
        </authorList>
    </citation>
    <scope>NUCLEOTIDE SEQUENCE</scope>
    <source>
        <strain evidence="1">HHB10654</strain>
    </source>
</reference>
<protein>
    <submittedName>
        <fullName evidence="1">Uncharacterized protein</fullName>
    </submittedName>
</protein>
<evidence type="ECO:0000313" key="1">
    <source>
        <dbReference type="EMBL" id="KAI0064027.1"/>
    </source>
</evidence>